<protein>
    <recommendedName>
        <fullName evidence="4">Egg protein CP391S-like protein</fullName>
    </recommendedName>
</protein>
<reference evidence="2" key="2">
    <citation type="journal article" date="2019" name="Gigascience">
        <title>High-quality Schistosoma haematobium genome achieved by single-molecule and long-range sequencing.</title>
        <authorList>
            <person name="Stroehlein A.J."/>
            <person name="Korhonen P.K."/>
            <person name="Chong T.M."/>
            <person name="Lim Y.L."/>
            <person name="Chan K.G."/>
            <person name="Webster B."/>
            <person name="Rollinson D."/>
            <person name="Brindley P.J."/>
            <person name="Gasser R.B."/>
            <person name="Young N.D."/>
        </authorList>
    </citation>
    <scope>NUCLEOTIDE SEQUENCE</scope>
</reference>
<sequence length="333" mass="38093">LFDCHEFCEKSEISNGEKVIFQSDTYSYSHYYDYSQLIRRNQTSPIGSENFEEPVTDEEINMKFPFTLHGSNISTFSGDDSGRIYLDRNGAFASVNNDVTSEFQCETEISDREEFLAVRKLCPTNIDDKSDTIKVMYVIHSNGKIYFYYENIPRGLNKKVFESGFGYYITCEKDYKGPTIYVPDEWIESGTLVEYEVLGDCPNHNSFEACRGGATPNPKCIWCEIANTCITTNDKDDHDFKENGCRNKSSIVEVSSEPTTIATTETDLINGLKETSGSTESHLNMTTDTTIEVEKRKSPQYVYIVVPLVISFLIVCIGIGIWLWFYRRKRVYP</sequence>
<comment type="caution">
    <text evidence="2">The sequence shown here is derived from an EMBL/GenBank/DDBJ whole genome shotgun (WGS) entry which is preliminary data.</text>
</comment>
<feature type="non-terminal residue" evidence="2">
    <location>
        <position position="333"/>
    </location>
</feature>
<keyword evidence="1" id="KW-0472">Membrane</keyword>
<accession>A0A922IIF6</accession>
<keyword evidence="1" id="KW-0812">Transmembrane</keyword>
<evidence type="ECO:0000313" key="3">
    <source>
        <dbReference type="Proteomes" id="UP000471633"/>
    </source>
</evidence>
<reference evidence="2" key="1">
    <citation type="journal article" date="2012" name="Nat. Genet.">
        <title>Whole-genome sequence of Schistosoma haematobium.</title>
        <authorList>
            <person name="Young N.D."/>
            <person name="Jex A.R."/>
            <person name="Li B."/>
            <person name="Liu S."/>
            <person name="Yang L."/>
            <person name="Xiong Z."/>
            <person name="Li Y."/>
            <person name="Cantacessi C."/>
            <person name="Hall R.S."/>
            <person name="Xu X."/>
            <person name="Chen F."/>
            <person name="Wu X."/>
            <person name="Zerlotini A."/>
            <person name="Oliveira G."/>
            <person name="Hofmann A."/>
            <person name="Zhang G."/>
            <person name="Fang X."/>
            <person name="Kang Y."/>
            <person name="Campbell B.E."/>
            <person name="Loukas A."/>
            <person name="Ranganathan S."/>
            <person name="Rollinson D."/>
            <person name="Rinaldi G."/>
            <person name="Brindley P.J."/>
            <person name="Yang H."/>
            <person name="Wang J."/>
            <person name="Wang J."/>
            <person name="Gasser R.B."/>
        </authorList>
    </citation>
    <scope>NUCLEOTIDE SEQUENCE</scope>
</reference>
<feature type="transmembrane region" description="Helical" evidence="1">
    <location>
        <begin position="301"/>
        <end position="325"/>
    </location>
</feature>
<gene>
    <name evidence="2" type="ORF">MS3_00011116</name>
</gene>
<organism evidence="2 3">
    <name type="scientific">Schistosoma haematobium</name>
    <name type="common">Blood fluke</name>
    <dbReference type="NCBI Taxonomy" id="6185"/>
    <lineage>
        <taxon>Eukaryota</taxon>
        <taxon>Metazoa</taxon>
        <taxon>Spiralia</taxon>
        <taxon>Lophotrochozoa</taxon>
        <taxon>Platyhelminthes</taxon>
        <taxon>Trematoda</taxon>
        <taxon>Digenea</taxon>
        <taxon>Strigeidida</taxon>
        <taxon>Schistosomatoidea</taxon>
        <taxon>Schistosomatidae</taxon>
        <taxon>Schistosoma</taxon>
    </lineage>
</organism>
<evidence type="ECO:0000313" key="2">
    <source>
        <dbReference type="EMBL" id="KAH9580371.1"/>
    </source>
</evidence>
<dbReference type="EMBL" id="AMPZ03000007">
    <property type="protein sequence ID" value="KAH9580371.1"/>
    <property type="molecule type" value="Genomic_DNA"/>
</dbReference>
<keyword evidence="1" id="KW-1133">Transmembrane helix</keyword>
<dbReference type="Proteomes" id="UP000471633">
    <property type="component" value="Unassembled WGS sequence"/>
</dbReference>
<reference evidence="2" key="4">
    <citation type="journal article" date="2022" name="PLoS Pathog.">
        <title>Chromosome-level genome of Schistosoma haematobium underpins genome-wide explorations of molecular variation.</title>
        <authorList>
            <person name="Stroehlein A.J."/>
            <person name="Korhonen P.K."/>
            <person name="Lee V.V."/>
            <person name="Ralph S.A."/>
            <person name="Mentink-Kane M."/>
            <person name="You H."/>
            <person name="McManus D.P."/>
            <person name="Tchuente L.T."/>
            <person name="Stothard J.R."/>
            <person name="Kaur P."/>
            <person name="Dudchenko O."/>
            <person name="Aiden E.L."/>
            <person name="Yang B."/>
            <person name="Yang H."/>
            <person name="Emery A.M."/>
            <person name="Webster B.L."/>
            <person name="Brindley P.J."/>
            <person name="Rollinson D."/>
            <person name="Chang B.C.H."/>
            <person name="Gasser R.B."/>
            <person name="Young N.D."/>
        </authorList>
    </citation>
    <scope>NUCLEOTIDE SEQUENCE</scope>
</reference>
<reference evidence="2" key="3">
    <citation type="submission" date="2021-06" db="EMBL/GenBank/DDBJ databases">
        <title>Chromosome-level genome assembly for S. haematobium.</title>
        <authorList>
            <person name="Stroehlein A.J."/>
        </authorList>
    </citation>
    <scope>NUCLEOTIDE SEQUENCE</scope>
</reference>
<dbReference type="CTD" id="24597854"/>
<dbReference type="RefSeq" id="XP_051064771.1">
    <property type="nucleotide sequence ID" value="XM_051219524.1"/>
</dbReference>
<keyword evidence="3" id="KW-1185">Reference proteome</keyword>
<proteinExistence type="predicted"/>
<dbReference type="GeneID" id="24597854"/>
<name>A0A922IIF6_SCHHA</name>
<evidence type="ECO:0000256" key="1">
    <source>
        <dbReference type="SAM" id="Phobius"/>
    </source>
</evidence>
<evidence type="ECO:0008006" key="4">
    <source>
        <dbReference type="Google" id="ProtNLM"/>
    </source>
</evidence>
<dbReference type="AlphaFoldDB" id="A0A922IIF6"/>
<dbReference type="KEGG" id="shx:MS3_00011116"/>